<protein>
    <submittedName>
        <fullName evidence="6">Aminotransferase class V-fold PLP-dependent enzyme</fullName>
    </submittedName>
</protein>
<comment type="caution">
    <text evidence="6">The sequence shown here is derived from an EMBL/GenBank/DDBJ whole genome shotgun (WGS) entry which is preliminary data.</text>
</comment>
<keyword evidence="6" id="KW-0032">Aminotransferase</keyword>
<name>A0A7V2AYD8_RHOMR</name>
<dbReference type="Gene3D" id="3.40.640.10">
    <property type="entry name" value="Type I PLP-dependent aspartate aminotransferase-like (Major domain)"/>
    <property type="match status" value="1"/>
</dbReference>
<keyword evidence="6" id="KW-0808">Transferase</keyword>
<evidence type="ECO:0000313" key="6">
    <source>
        <dbReference type="EMBL" id="HER94933.1"/>
    </source>
</evidence>
<dbReference type="InterPro" id="IPR000192">
    <property type="entry name" value="Aminotrans_V_dom"/>
</dbReference>
<dbReference type="PANTHER" id="PTHR43586">
    <property type="entry name" value="CYSTEINE DESULFURASE"/>
    <property type="match status" value="1"/>
</dbReference>
<organism evidence="6">
    <name type="scientific">Rhodothermus marinus</name>
    <name type="common">Rhodothermus obamensis</name>
    <dbReference type="NCBI Taxonomy" id="29549"/>
    <lineage>
        <taxon>Bacteria</taxon>
        <taxon>Pseudomonadati</taxon>
        <taxon>Rhodothermota</taxon>
        <taxon>Rhodothermia</taxon>
        <taxon>Rhodothermales</taxon>
        <taxon>Rhodothermaceae</taxon>
        <taxon>Rhodothermus</taxon>
    </lineage>
</organism>
<dbReference type="PANTHER" id="PTHR43586:SF15">
    <property type="entry name" value="BLR3095 PROTEIN"/>
    <property type="match status" value="1"/>
</dbReference>
<sequence>MSTQSPKLAALRRLFPHTQAQIYLNHAATGPLSRPVVRAVQRYLWQRHQGSIDNYAELEAIVQETRRLVAQLLGTSPDRIAFAPSTSAALGLLAQGLDWKPGDRIAIPACEFPANVFPFLNLQRKGVVVDFIPHRNGTFTVEDVARVLTPRTRLVTLSWVQFLSGFCADLSAIAALCHERGIWLSVNAIQGLGALPLNVEVSGVDFLASGTHKWLMGLQGLALCYVRPELQAVLHPPAGWLHGPVDWEHLTDYRLIFYPDARRYETGTLNQTALVALHAALRLHLAAGPAWCARRVLALQQRLGEGLEQLGLTRYGSADPAHASGIISVQHPQAQALALALQRRHIVVSVRNGMLRFSPTYYNSMQEIDLTLEAVADFLGKRKRSRNAK</sequence>
<dbReference type="PROSITE" id="PS00595">
    <property type="entry name" value="AA_TRANSFER_CLASS_5"/>
    <property type="match status" value="1"/>
</dbReference>
<dbReference type="EMBL" id="DSGB01000001">
    <property type="protein sequence ID" value="HER94933.1"/>
    <property type="molecule type" value="Genomic_DNA"/>
</dbReference>
<evidence type="ECO:0000259" key="5">
    <source>
        <dbReference type="Pfam" id="PF00266"/>
    </source>
</evidence>
<evidence type="ECO:0000256" key="1">
    <source>
        <dbReference type="ARBA" id="ARBA00001933"/>
    </source>
</evidence>
<dbReference type="InterPro" id="IPR020578">
    <property type="entry name" value="Aminotrans_V_PyrdxlP_BS"/>
</dbReference>
<evidence type="ECO:0000256" key="4">
    <source>
        <dbReference type="RuleBase" id="RU004504"/>
    </source>
</evidence>
<dbReference type="SUPFAM" id="SSF53383">
    <property type="entry name" value="PLP-dependent transferases"/>
    <property type="match status" value="1"/>
</dbReference>
<proteinExistence type="inferred from homology"/>
<dbReference type="Gene3D" id="3.90.1150.10">
    <property type="entry name" value="Aspartate Aminotransferase, domain 1"/>
    <property type="match status" value="1"/>
</dbReference>
<dbReference type="InterPro" id="IPR015421">
    <property type="entry name" value="PyrdxlP-dep_Trfase_major"/>
</dbReference>
<comment type="similarity">
    <text evidence="3">Belongs to the class-V pyridoxal-phosphate-dependent aminotransferase family.</text>
</comment>
<keyword evidence="2" id="KW-0663">Pyridoxal phosphate</keyword>
<dbReference type="GO" id="GO:0008483">
    <property type="term" value="F:transaminase activity"/>
    <property type="evidence" value="ECO:0007669"/>
    <property type="project" value="UniProtKB-KW"/>
</dbReference>
<reference evidence="6" key="1">
    <citation type="journal article" date="2020" name="mSystems">
        <title>Genome- and Community-Level Interaction Insights into Carbon Utilization and Element Cycling Functions of Hydrothermarchaeota in Hydrothermal Sediment.</title>
        <authorList>
            <person name="Zhou Z."/>
            <person name="Liu Y."/>
            <person name="Xu W."/>
            <person name="Pan J."/>
            <person name="Luo Z.H."/>
            <person name="Li M."/>
        </authorList>
    </citation>
    <scope>NUCLEOTIDE SEQUENCE [LARGE SCALE GENOMIC DNA]</scope>
    <source>
        <strain evidence="6">SpSt-143</strain>
    </source>
</reference>
<dbReference type="InterPro" id="IPR015422">
    <property type="entry name" value="PyrdxlP-dep_Trfase_small"/>
</dbReference>
<evidence type="ECO:0000256" key="3">
    <source>
        <dbReference type="RuleBase" id="RU004075"/>
    </source>
</evidence>
<comment type="cofactor">
    <cofactor evidence="1 4">
        <name>pyridoxal 5'-phosphate</name>
        <dbReference type="ChEBI" id="CHEBI:597326"/>
    </cofactor>
</comment>
<accession>A0A7V2AYD8</accession>
<feature type="domain" description="Aminotransferase class V" evidence="5">
    <location>
        <begin position="22"/>
        <end position="350"/>
    </location>
</feature>
<dbReference type="Pfam" id="PF00266">
    <property type="entry name" value="Aminotran_5"/>
    <property type="match status" value="1"/>
</dbReference>
<dbReference type="InterPro" id="IPR015424">
    <property type="entry name" value="PyrdxlP-dep_Trfase"/>
</dbReference>
<evidence type="ECO:0000256" key="2">
    <source>
        <dbReference type="ARBA" id="ARBA00022898"/>
    </source>
</evidence>
<gene>
    <name evidence="6" type="ORF">ENO59_00205</name>
</gene>
<dbReference type="AlphaFoldDB" id="A0A7V2AYD8"/>